<keyword evidence="3" id="KW-1185">Reference proteome</keyword>
<evidence type="ECO:0008006" key="4">
    <source>
        <dbReference type="Google" id="ProtNLM"/>
    </source>
</evidence>
<evidence type="ECO:0000256" key="1">
    <source>
        <dbReference type="SAM" id="SignalP"/>
    </source>
</evidence>
<gene>
    <name evidence="2" type="ORF">AQJ67_26195</name>
</gene>
<evidence type="ECO:0000313" key="3">
    <source>
        <dbReference type="Proteomes" id="UP000053429"/>
    </source>
</evidence>
<dbReference type="EMBL" id="LMWY01000034">
    <property type="protein sequence ID" value="KUN99125.1"/>
    <property type="molecule type" value="Genomic_DNA"/>
</dbReference>
<proteinExistence type="predicted"/>
<organism evidence="2 3">
    <name type="scientific">Streptomyces caeruleatus</name>
    <dbReference type="NCBI Taxonomy" id="661399"/>
    <lineage>
        <taxon>Bacteria</taxon>
        <taxon>Bacillati</taxon>
        <taxon>Actinomycetota</taxon>
        <taxon>Actinomycetes</taxon>
        <taxon>Kitasatosporales</taxon>
        <taxon>Streptomycetaceae</taxon>
        <taxon>Streptomyces</taxon>
    </lineage>
</organism>
<dbReference type="Proteomes" id="UP000053429">
    <property type="component" value="Unassembled WGS sequence"/>
</dbReference>
<accession>A0A101TV95</accession>
<comment type="caution">
    <text evidence="2">The sequence shown here is derived from an EMBL/GenBank/DDBJ whole genome shotgun (WGS) entry which is preliminary data.</text>
</comment>
<protein>
    <recommendedName>
        <fullName evidence="4">Peptidase inhibitor family I36</fullName>
    </recommendedName>
</protein>
<dbReference type="OrthoDB" id="4193295at2"/>
<evidence type="ECO:0000313" key="2">
    <source>
        <dbReference type="EMBL" id="KUN99125.1"/>
    </source>
</evidence>
<name>A0A101TV95_9ACTN</name>
<feature type="signal peptide" evidence="1">
    <location>
        <begin position="1"/>
        <end position="30"/>
    </location>
</feature>
<keyword evidence="1" id="KW-0732">Signal</keyword>
<feature type="chain" id="PRO_5007107447" description="Peptidase inhibitor family I36" evidence="1">
    <location>
        <begin position="31"/>
        <end position="140"/>
    </location>
</feature>
<dbReference type="AlphaFoldDB" id="A0A101TV95"/>
<reference evidence="2 3" key="1">
    <citation type="submission" date="2015-10" db="EMBL/GenBank/DDBJ databases">
        <title>Draft genome sequence of Streptomyces caeruleatus NRRL B-24802, type strain for the species Streptomyces caeruleatus.</title>
        <authorList>
            <person name="Ruckert C."/>
            <person name="Winkler A."/>
            <person name="Kalinowski J."/>
            <person name="Kampfer P."/>
            <person name="Glaeser S."/>
        </authorList>
    </citation>
    <scope>NUCLEOTIDE SEQUENCE [LARGE SCALE GENOMIC DNA]</scope>
    <source>
        <strain evidence="2 3">NRRL B-24802</strain>
    </source>
</reference>
<sequence length="140" mass="14534">MRVKRSIATIASVAAATVAAGIMLAPSASAGSGDGTCSSSDICVFNDHGHNKSKGYYDLGSPALKNFHGRHYFNDGAYIGDSISGWTAGSGTSCTGFKFFVNVDFKGASIQIAKGTKGEFSSPFTGPYNDIISSYSKYGC</sequence>